<dbReference type="Proteomes" id="UP000612899">
    <property type="component" value="Unassembled WGS sequence"/>
</dbReference>
<comment type="caution">
    <text evidence="1">The sequence shown here is derived from an EMBL/GenBank/DDBJ whole genome shotgun (WGS) entry which is preliminary data.</text>
</comment>
<protein>
    <submittedName>
        <fullName evidence="1">Uncharacterized protein</fullName>
    </submittedName>
</protein>
<dbReference type="RefSeq" id="WP_203906738.1">
    <property type="nucleotide sequence ID" value="NZ_BONY01000004.1"/>
</dbReference>
<keyword evidence="2" id="KW-1185">Reference proteome</keyword>
<proteinExistence type="predicted"/>
<sequence>MWHVPAAHIAVGETAEQTVAVQDEAVADGTDILCFMPTSEIFDGRQVTGGVADMLERFKNPVRGRPIRSAISSSSK</sequence>
<organism evidence="1 2">
    <name type="scientific">Rhizocola hellebori</name>
    <dbReference type="NCBI Taxonomy" id="1392758"/>
    <lineage>
        <taxon>Bacteria</taxon>
        <taxon>Bacillati</taxon>
        <taxon>Actinomycetota</taxon>
        <taxon>Actinomycetes</taxon>
        <taxon>Micromonosporales</taxon>
        <taxon>Micromonosporaceae</taxon>
        <taxon>Rhizocola</taxon>
    </lineage>
</organism>
<evidence type="ECO:0000313" key="1">
    <source>
        <dbReference type="EMBL" id="GIH02800.1"/>
    </source>
</evidence>
<accession>A0A8J3VDK3</accession>
<evidence type="ECO:0000313" key="2">
    <source>
        <dbReference type="Proteomes" id="UP000612899"/>
    </source>
</evidence>
<name>A0A8J3VDK3_9ACTN</name>
<gene>
    <name evidence="1" type="ORF">Rhe02_08670</name>
</gene>
<dbReference type="EMBL" id="BONY01000004">
    <property type="protein sequence ID" value="GIH02800.1"/>
    <property type="molecule type" value="Genomic_DNA"/>
</dbReference>
<reference evidence="1" key="1">
    <citation type="submission" date="2021-01" db="EMBL/GenBank/DDBJ databases">
        <title>Whole genome shotgun sequence of Rhizocola hellebori NBRC 109834.</title>
        <authorList>
            <person name="Komaki H."/>
            <person name="Tamura T."/>
        </authorList>
    </citation>
    <scope>NUCLEOTIDE SEQUENCE</scope>
    <source>
        <strain evidence="1">NBRC 109834</strain>
    </source>
</reference>
<dbReference type="AlphaFoldDB" id="A0A8J3VDK3"/>